<gene>
    <name evidence="5" type="ORF">NKR23_g7466</name>
</gene>
<dbReference type="PROSITE" id="PS00122">
    <property type="entry name" value="CARBOXYLESTERASE_B_1"/>
    <property type="match status" value="1"/>
</dbReference>
<dbReference type="Proteomes" id="UP001174694">
    <property type="component" value="Unassembled WGS sequence"/>
</dbReference>
<dbReference type="Gene3D" id="3.40.50.1820">
    <property type="entry name" value="alpha/beta hydrolase"/>
    <property type="match status" value="1"/>
</dbReference>
<evidence type="ECO:0000313" key="5">
    <source>
        <dbReference type="EMBL" id="KAJ9142148.1"/>
    </source>
</evidence>
<evidence type="ECO:0000256" key="2">
    <source>
        <dbReference type="ARBA" id="ARBA00022801"/>
    </source>
</evidence>
<dbReference type="AlphaFoldDB" id="A0AA38RAE6"/>
<dbReference type="InterPro" id="IPR029058">
    <property type="entry name" value="AB_hydrolase_fold"/>
</dbReference>
<keyword evidence="6" id="KW-1185">Reference proteome</keyword>
<organism evidence="5 6">
    <name type="scientific">Pleurostoma richardsiae</name>
    <dbReference type="NCBI Taxonomy" id="41990"/>
    <lineage>
        <taxon>Eukaryota</taxon>
        <taxon>Fungi</taxon>
        <taxon>Dikarya</taxon>
        <taxon>Ascomycota</taxon>
        <taxon>Pezizomycotina</taxon>
        <taxon>Sordariomycetes</taxon>
        <taxon>Sordariomycetidae</taxon>
        <taxon>Calosphaeriales</taxon>
        <taxon>Pleurostomataceae</taxon>
        <taxon>Pleurostoma</taxon>
    </lineage>
</organism>
<dbReference type="EMBL" id="JANBVO010000023">
    <property type="protein sequence ID" value="KAJ9142148.1"/>
    <property type="molecule type" value="Genomic_DNA"/>
</dbReference>
<evidence type="ECO:0000313" key="6">
    <source>
        <dbReference type="Proteomes" id="UP001174694"/>
    </source>
</evidence>
<sequence length="555" mass="59798">MLPVWLRLYLWLLTASAVGVEAQDLVAALDYGTFQGAYSAKYNISYWQKIPFAAPPVGENRFRAPQPPLPITNGTYDSSQTFDMCVQRTVNGSEDCLYLGLYSRPWTASQPLRPVVVVFYGGGFIQGSASFTLPPSAYPVLNVSSSADLVFVYPNYRVNAFGFLPGRQVAADRAGSDLNPGLLDQDAAIRWTRAHVARFGGDPERVSIWGQSAGGGSVVAQVIAAAAARRGAGKRGERPFRGALASSPFWPKTYRYDSPEAQAVYDMFATAAGCAPPASSGDEDEEDTSLACLKRADVQTLRDAALLVSGSHTYNTSSYTWGPVIDGRFLTTPLSRVDPGDVDVEVGFGMYNTHEGENFIPPGLKAAADTGTPPFNSSAASFAAWLRGFLPGLSACDLQRARRLYPSEGGSTETIAEYDGQYARAGLVFRDVVLACPAYWMAGAAPAGSWLGEYSIDPAKHASDTYWVGNQWNQVNSAQQTDPFHYEGYTGAFASFFMTGDPNALKLTAANVTGVPALATGEEFNINSEGFASLKLTQFKSRCDFWRSVAPKIPI</sequence>
<dbReference type="GO" id="GO:0016787">
    <property type="term" value="F:hydrolase activity"/>
    <property type="evidence" value="ECO:0007669"/>
    <property type="project" value="UniProtKB-KW"/>
</dbReference>
<evidence type="ECO:0000256" key="1">
    <source>
        <dbReference type="ARBA" id="ARBA00005964"/>
    </source>
</evidence>
<name>A0AA38RAE6_9PEZI</name>
<dbReference type="SUPFAM" id="SSF53474">
    <property type="entry name" value="alpha/beta-Hydrolases"/>
    <property type="match status" value="1"/>
</dbReference>
<keyword evidence="2 3" id="KW-0378">Hydrolase</keyword>
<accession>A0AA38RAE6</accession>
<protein>
    <recommendedName>
        <fullName evidence="3">Carboxylic ester hydrolase</fullName>
        <ecNumber evidence="3">3.1.1.-</ecNumber>
    </recommendedName>
</protein>
<feature type="chain" id="PRO_5041487327" description="Carboxylic ester hydrolase" evidence="3">
    <location>
        <begin position="23"/>
        <end position="555"/>
    </location>
</feature>
<evidence type="ECO:0000259" key="4">
    <source>
        <dbReference type="Pfam" id="PF00135"/>
    </source>
</evidence>
<proteinExistence type="inferred from homology"/>
<feature type="domain" description="Carboxylesterase type B" evidence="4">
    <location>
        <begin position="25"/>
        <end position="546"/>
    </location>
</feature>
<reference evidence="5" key="1">
    <citation type="submission" date="2022-07" db="EMBL/GenBank/DDBJ databases">
        <title>Fungi with potential for degradation of polypropylene.</title>
        <authorList>
            <person name="Gostincar C."/>
        </authorList>
    </citation>
    <scope>NUCLEOTIDE SEQUENCE</scope>
    <source>
        <strain evidence="5">EXF-13308</strain>
    </source>
</reference>
<dbReference type="PANTHER" id="PTHR11559">
    <property type="entry name" value="CARBOXYLESTERASE"/>
    <property type="match status" value="1"/>
</dbReference>
<comment type="caution">
    <text evidence="5">The sequence shown here is derived from an EMBL/GenBank/DDBJ whole genome shotgun (WGS) entry which is preliminary data.</text>
</comment>
<dbReference type="EC" id="3.1.1.-" evidence="3"/>
<keyword evidence="3" id="KW-0732">Signal</keyword>
<dbReference type="InterPro" id="IPR050309">
    <property type="entry name" value="Type-B_Carboxylest/Lipase"/>
</dbReference>
<feature type="signal peptide" evidence="3">
    <location>
        <begin position="1"/>
        <end position="22"/>
    </location>
</feature>
<evidence type="ECO:0000256" key="3">
    <source>
        <dbReference type="RuleBase" id="RU361235"/>
    </source>
</evidence>
<dbReference type="FunFam" id="3.40.50.1820:FF:000299">
    <property type="entry name" value="Carboxylic ester hydrolase"/>
    <property type="match status" value="1"/>
</dbReference>
<dbReference type="InterPro" id="IPR019826">
    <property type="entry name" value="Carboxylesterase_B_AS"/>
</dbReference>
<dbReference type="Pfam" id="PF00135">
    <property type="entry name" value="COesterase"/>
    <property type="match status" value="1"/>
</dbReference>
<dbReference type="InterPro" id="IPR002018">
    <property type="entry name" value="CarbesteraseB"/>
</dbReference>
<comment type="similarity">
    <text evidence="1 3">Belongs to the type-B carboxylesterase/lipase family.</text>
</comment>